<evidence type="ECO:0000256" key="3">
    <source>
        <dbReference type="ARBA" id="ARBA00022475"/>
    </source>
</evidence>
<reference evidence="7 8" key="1">
    <citation type="submission" date="2020-11" db="EMBL/GenBank/DDBJ databases">
        <title>Actinomyces sp. ZJ750.</title>
        <authorList>
            <person name="Zhou J."/>
        </authorList>
    </citation>
    <scope>NUCLEOTIDE SEQUENCE [LARGE SCALE GENOMIC DNA]</scope>
    <source>
        <strain evidence="7 8">ZJ750</strain>
    </source>
</reference>
<evidence type="ECO:0000256" key="2">
    <source>
        <dbReference type="ARBA" id="ARBA00010488"/>
    </source>
</evidence>
<organism evidence="7 8">
    <name type="scientific">Actinomyces respiraculi</name>
    <dbReference type="NCBI Taxonomy" id="2744574"/>
    <lineage>
        <taxon>Bacteria</taxon>
        <taxon>Bacillati</taxon>
        <taxon>Actinomycetota</taxon>
        <taxon>Actinomycetes</taxon>
        <taxon>Actinomycetales</taxon>
        <taxon>Actinomycetaceae</taxon>
        <taxon>Actinomyces</taxon>
    </lineage>
</organism>
<protein>
    <submittedName>
        <fullName evidence="7">CDP-glycerol glycerophosphotransferase family protein</fullName>
    </submittedName>
</protein>
<comment type="similarity">
    <text evidence="2">Belongs to the CDP-glycerol glycerophosphotransferase family.</text>
</comment>
<keyword evidence="5" id="KW-0777">Teichoic acid biosynthesis</keyword>
<dbReference type="InterPro" id="IPR051612">
    <property type="entry name" value="Teichoic_Acid_Biosynth"/>
</dbReference>
<dbReference type="Gene3D" id="3.40.50.12580">
    <property type="match status" value="1"/>
</dbReference>
<dbReference type="SUPFAM" id="SSF53756">
    <property type="entry name" value="UDP-Glycosyltransferase/glycogen phosphorylase"/>
    <property type="match status" value="1"/>
</dbReference>
<dbReference type="GO" id="GO:0005886">
    <property type="term" value="C:plasma membrane"/>
    <property type="evidence" value="ECO:0007669"/>
    <property type="project" value="UniProtKB-SubCell"/>
</dbReference>
<keyword evidence="8" id="KW-1185">Reference proteome</keyword>
<keyword evidence="6" id="KW-0472">Membrane</keyword>
<dbReference type="GO" id="GO:0047355">
    <property type="term" value="F:CDP-glycerol glycerophosphotransferase activity"/>
    <property type="evidence" value="ECO:0007669"/>
    <property type="project" value="InterPro"/>
</dbReference>
<name>A0A7T0LLN7_9ACTO</name>
<sequence length="1249" mass="140520">MDSSSLKQIVVRRVKKLIGKEGPDFTEVDQKYREGDWRQAINFAQEIVAKYPNSADARYKLAMVLVRSGQLRRAEVEFNRAIDLGAGSSLTEKIERARQSILEKERLWRDEVSERLSASKVVLQEAPPSRFAFDITNVPLPNWYRAAALEGLILESTESRNKYIELMCEIGKVDRVYDIVERVGGLSSLSEDTLVAIGRSLLPQEYRERLVDLLKVLNSKRPQQRRQDEYSFRYSHGDIGGAFNVAERLAQETDASNPSWNRARVSSLKLGNYGQAEWYAAGQLLESPTYAHHFALALAAELSGDYETAREQYRKCVARQKDAKSLAAQRLAVVLNRRFGDARGALKELEPFWREFDADQGLRISLGLPELERGMHDSVVPESVGIGSNAIRLAQNSLGRSQQSKYLEAVTEQALASSDREGAMRALWQMIFSMEHHDAKVFYRLGYLAAVSGRMELAASIFEISLAIPSAHAVSVKKVESRREQVWRYLEVREIMPIHPSTFLWEAHFGNRVDCNPYAMWREMSHRPEMGDAIHIIVANDACSIPDDVLADPRTVVTTRESEGYWHSLAMAEYLVNNASFSFEYMRRDGQVYANTWHGTPLKYLGRDDRDSVLDYGNVSRNLIHASDLFMPNLFTLKVMTRHYDCDKLLGADCTVTGYPRNDVLVHSADRGVSGLRRRLGLPDDGKPIVLYAPTWRGNSKEQRFDTDRLIEDLRKLGKSDRYHLIFRGHPLSLAVFAEHSLPGCIPDPAISTYDLLNLADIVITDYSSLGVDFLAVGRPIIYYVYDYEEYSTDRGLYFDLDEFPGRVVSTLNELLETLTEFLTQPDSLCFEMEGWRRQFAGMDDGHASARCNDLLIGKKDRRVVPPPATGKKRLLVHSALSDVDRSRACIQALNSVDFDRWEVTLTFDRLHLISDETLKDLLIDLDPEIRVLPRKGGVVAKFEESQAIDILYSMGRFPSKSLHKMFSLAMRREAQRLFASATFDVVIEWGDLTTVWTGLLGYGVDTTRRILICDRDLVAELDGPSGQLRRVLPLLDGFDEVLVPRAGLTDIAPTKEFREVLVSRRITSLDSNALTLSHSVGAPGVYVGQVDEALDLDFIVKAFGQANGGSADTSFVIRGSGPGIHIVRDRFGDANSDRLIFEQCADPRWVQPLLAGFYFDCRKYGPVSMGLLDSLAVGIPVAALMRPGLDTALLETAGVKIVASIDELRRWIDSLKVISSDSIRKGRPELLCMSLDDVLNANYCQVDV</sequence>
<dbReference type="KEGG" id="arep:ID810_03775"/>
<evidence type="ECO:0000256" key="4">
    <source>
        <dbReference type="ARBA" id="ARBA00022679"/>
    </source>
</evidence>
<dbReference type="Gene3D" id="1.25.40.10">
    <property type="entry name" value="Tetratricopeptide repeat domain"/>
    <property type="match status" value="2"/>
</dbReference>
<dbReference type="SUPFAM" id="SSF48452">
    <property type="entry name" value="TPR-like"/>
    <property type="match status" value="1"/>
</dbReference>
<dbReference type="InterPro" id="IPR043148">
    <property type="entry name" value="TagF_C"/>
</dbReference>
<evidence type="ECO:0000313" key="8">
    <source>
        <dbReference type="Proteomes" id="UP000594637"/>
    </source>
</evidence>
<dbReference type="Gene3D" id="3.40.50.11820">
    <property type="match status" value="1"/>
</dbReference>
<gene>
    <name evidence="7" type="ORF">ID810_03775</name>
</gene>
<comment type="subcellular location">
    <subcellularLocation>
        <location evidence="1">Cell membrane</location>
        <topology evidence="1">Peripheral membrane protein</topology>
    </subcellularLocation>
</comment>
<dbReference type="InterPro" id="IPR007554">
    <property type="entry name" value="Glycerophosphate_synth"/>
</dbReference>
<dbReference type="InterPro" id="IPR019734">
    <property type="entry name" value="TPR_rpt"/>
</dbReference>
<evidence type="ECO:0000313" key="7">
    <source>
        <dbReference type="EMBL" id="QPL06067.1"/>
    </source>
</evidence>
<dbReference type="AlphaFoldDB" id="A0A7T0LLN7"/>
<dbReference type="Proteomes" id="UP000594637">
    <property type="component" value="Chromosome"/>
</dbReference>
<accession>A0A7T0LLN7</accession>
<dbReference type="InterPro" id="IPR043149">
    <property type="entry name" value="TagF_N"/>
</dbReference>
<dbReference type="RefSeq" id="WP_166855692.1">
    <property type="nucleotide sequence ID" value="NZ_CP063989.1"/>
</dbReference>
<dbReference type="SMART" id="SM00028">
    <property type="entry name" value="TPR"/>
    <property type="match status" value="3"/>
</dbReference>
<dbReference type="GO" id="GO:0019350">
    <property type="term" value="P:teichoic acid biosynthetic process"/>
    <property type="evidence" value="ECO:0007669"/>
    <property type="project" value="UniProtKB-KW"/>
</dbReference>
<evidence type="ECO:0000256" key="1">
    <source>
        <dbReference type="ARBA" id="ARBA00004202"/>
    </source>
</evidence>
<dbReference type="PANTHER" id="PTHR37316">
    <property type="entry name" value="TEICHOIC ACID GLYCEROL-PHOSPHATE PRIMASE"/>
    <property type="match status" value="1"/>
</dbReference>
<evidence type="ECO:0000256" key="6">
    <source>
        <dbReference type="ARBA" id="ARBA00023136"/>
    </source>
</evidence>
<dbReference type="PANTHER" id="PTHR37316:SF3">
    <property type="entry name" value="TEICHOIC ACID GLYCEROL-PHOSPHATE TRANSFERASE"/>
    <property type="match status" value="1"/>
</dbReference>
<keyword evidence="4 7" id="KW-0808">Transferase</keyword>
<keyword evidence="3" id="KW-1003">Cell membrane</keyword>
<dbReference type="Pfam" id="PF04464">
    <property type="entry name" value="Glyphos_transf"/>
    <property type="match status" value="1"/>
</dbReference>
<dbReference type="EMBL" id="CP063989">
    <property type="protein sequence ID" value="QPL06067.1"/>
    <property type="molecule type" value="Genomic_DNA"/>
</dbReference>
<evidence type="ECO:0000256" key="5">
    <source>
        <dbReference type="ARBA" id="ARBA00022944"/>
    </source>
</evidence>
<proteinExistence type="inferred from homology"/>
<dbReference type="Pfam" id="PF14559">
    <property type="entry name" value="TPR_19"/>
    <property type="match status" value="1"/>
</dbReference>
<dbReference type="InterPro" id="IPR011990">
    <property type="entry name" value="TPR-like_helical_dom_sf"/>
</dbReference>